<dbReference type="SUPFAM" id="SSF48452">
    <property type="entry name" value="TPR-like"/>
    <property type="match status" value="1"/>
</dbReference>
<sequence>MKISRLILLAVTILLSSYLAIAKRGPNYDSLKVAVKQYTKEDTKKVDLLLALTKDIYREDVKEGVQWAKESYKIASGLRYKLGLQQSAYFLSACYYYQGMYGYSLEYALEMAKYATERNDTEAISDSNNAIGLNYLARGERDKALEYLHKAKEYAQYKGRTYTKITGNIATIYVEMGKDREAKAAFEEVLAIVRAKKSENDIAINEHNLSYIYYKEGNIQKALELLYHSRKLYEKINRTIPESYYYEADYLSAIGKESEVLEQALWNGLKIAKKLSEKPDELEGYRRLYDFYKEEGEHQQALRAHEKYLALKDSLFDEEKERYIGKLQTQFEMEKKEQENKANEQLLKEQDRIIAFQNRIRDIGLGILLVITGLLVYSYWINVQRRKGNNLLREQKKDLLVQGKELSQQAEEMKRLNGEVIAQRDYVRKNNAHLKEVNGKLTDSIQAASVIQKGLLPFDGRMAKLGSDFFTIYNPKDIVSGDLYWLSQKHRIVAVVDCTGHSVTGAFMATLAYSMLNQVVDVMGITEPSEILKNVDEQVKLAVDATEGVNHDASMDMMICTLEDEGNDITKIRFAGAKRPLYYVKQGFFLRVKGSRFSVGDHIKKGEKVFETHKIYLKKGDAFYMGTDGFVDTANRERKRFGSMRYEALLADLKEYPMEKQKEILWQTLQAYRQGEPYRDDITVVGITV</sequence>
<evidence type="ECO:0000313" key="4">
    <source>
        <dbReference type="EMBL" id="GAA4848672.1"/>
    </source>
</evidence>
<gene>
    <name evidence="4" type="ORF">GCM10023331_36770</name>
</gene>
<proteinExistence type="predicted"/>
<organism evidence="4 5">
    <name type="scientific">Algivirga pacifica</name>
    <dbReference type="NCBI Taxonomy" id="1162670"/>
    <lineage>
        <taxon>Bacteria</taxon>
        <taxon>Pseudomonadati</taxon>
        <taxon>Bacteroidota</taxon>
        <taxon>Cytophagia</taxon>
        <taxon>Cytophagales</taxon>
        <taxon>Flammeovirgaceae</taxon>
        <taxon>Algivirga</taxon>
    </lineage>
</organism>
<evidence type="ECO:0000256" key="1">
    <source>
        <dbReference type="ARBA" id="ARBA00022801"/>
    </source>
</evidence>
<keyword evidence="2" id="KW-0472">Membrane</keyword>
<dbReference type="PANTHER" id="PTHR43156">
    <property type="entry name" value="STAGE II SPORULATION PROTEIN E-RELATED"/>
    <property type="match status" value="1"/>
</dbReference>
<evidence type="ECO:0000256" key="2">
    <source>
        <dbReference type="SAM" id="Phobius"/>
    </source>
</evidence>
<dbReference type="InterPro" id="IPR019734">
    <property type="entry name" value="TPR_rpt"/>
</dbReference>
<dbReference type="PANTHER" id="PTHR43156:SF9">
    <property type="entry name" value="HAMP DOMAIN-CONTAINING PROTEIN"/>
    <property type="match status" value="1"/>
</dbReference>
<feature type="domain" description="PPM-type phosphatase" evidence="3">
    <location>
        <begin position="464"/>
        <end position="689"/>
    </location>
</feature>
<feature type="transmembrane region" description="Helical" evidence="2">
    <location>
        <begin position="363"/>
        <end position="383"/>
    </location>
</feature>
<accession>A0ABP9DKF7</accession>
<dbReference type="SMART" id="SM00028">
    <property type="entry name" value="TPR"/>
    <property type="match status" value="4"/>
</dbReference>
<dbReference type="InterPro" id="IPR036457">
    <property type="entry name" value="PPM-type-like_dom_sf"/>
</dbReference>
<dbReference type="EMBL" id="BAABJX010000059">
    <property type="protein sequence ID" value="GAA4848672.1"/>
    <property type="molecule type" value="Genomic_DNA"/>
</dbReference>
<name>A0ABP9DKF7_9BACT</name>
<dbReference type="RefSeq" id="WP_345374507.1">
    <property type="nucleotide sequence ID" value="NZ_BAABJX010000059.1"/>
</dbReference>
<dbReference type="Pfam" id="PF07228">
    <property type="entry name" value="SpoIIE"/>
    <property type="match status" value="1"/>
</dbReference>
<dbReference type="InterPro" id="IPR001932">
    <property type="entry name" value="PPM-type_phosphatase-like_dom"/>
</dbReference>
<dbReference type="Gene3D" id="3.60.40.10">
    <property type="entry name" value="PPM-type phosphatase domain"/>
    <property type="match status" value="1"/>
</dbReference>
<protein>
    <recommendedName>
        <fullName evidence="3">PPM-type phosphatase domain-containing protein</fullName>
    </recommendedName>
</protein>
<evidence type="ECO:0000313" key="5">
    <source>
        <dbReference type="Proteomes" id="UP001500298"/>
    </source>
</evidence>
<keyword evidence="2" id="KW-0812">Transmembrane</keyword>
<evidence type="ECO:0000259" key="3">
    <source>
        <dbReference type="SMART" id="SM00331"/>
    </source>
</evidence>
<dbReference type="SMART" id="SM00331">
    <property type="entry name" value="PP2C_SIG"/>
    <property type="match status" value="1"/>
</dbReference>
<comment type="caution">
    <text evidence="4">The sequence shown here is derived from an EMBL/GenBank/DDBJ whole genome shotgun (WGS) entry which is preliminary data.</text>
</comment>
<keyword evidence="5" id="KW-1185">Reference proteome</keyword>
<reference evidence="5" key="1">
    <citation type="journal article" date="2019" name="Int. J. Syst. Evol. Microbiol.">
        <title>The Global Catalogue of Microorganisms (GCM) 10K type strain sequencing project: providing services to taxonomists for standard genome sequencing and annotation.</title>
        <authorList>
            <consortium name="The Broad Institute Genomics Platform"/>
            <consortium name="The Broad Institute Genome Sequencing Center for Infectious Disease"/>
            <person name="Wu L."/>
            <person name="Ma J."/>
        </authorList>
    </citation>
    <scope>NUCLEOTIDE SEQUENCE [LARGE SCALE GENOMIC DNA]</scope>
    <source>
        <strain evidence="5">JCM 18326</strain>
    </source>
</reference>
<dbReference type="InterPro" id="IPR052016">
    <property type="entry name" value="Bact_Sigma-Reg"/>
</dbReference>
<dbReference type="InterPro" id="IPR011990">
    <property type="entry name" value="TPR-like_helical_dom_sf"/>
</dbReference>
<dbReference type="Gene3D" id="1.25.40.10">
    <property type="entry name" value="Tetratricopeptide repeat domain"/>
    <property type="match status" value="2"/>
</dbReference>
<keyword evidence="1" id="KW-0378">Hydrolase</keyword>
<dbReference type="Proteomes" id="UP001500298">
    <property type="component" value="Unassembled WGS sequence"/>
</dbReference>
<keyword evidence="2" id="KW-1133">Transmembrane helix</keyword>